<dbReference type="Proteomes" id="UP000196239">
    <property type="component" value="Chromosome 1"/>
</dbReference>
<dbReference type="InterPro" id="IPR006016">
    <property type="entry name" value="UspA"/>
</dbReference>
<protein>
    <submittedName>
        <fullName evidence="3">Universal stress protein UspA</fullName>
    </submittedName>
</protein>
<reference evidence="4" key="1">
    <citation type="submission" date="2015-10" db="EMBL/GenBank/DDBJ databases">
        <authorList>
            <person name="Lehtovirta-Morley L.E."/>
            <person name="Vieille C."/>
        </authorList>
    </citation>
    <scope>NUCLEOTIDE SEQUENCE [LARGE SCALE GENOMIC DNA]</scope>
</reference>
<dbReference type="CDD" id="cd00293">
    <property type="entry name" value="USP-like"/>
    <property type="match status" value="1"/>
</dbReference>
<organism evidence="3 4">
    <name type="scientific">Nitrosotalea devaniterrae</name>
    <dbReference type="NCBI Taxonomy" id="1078905"/>
    <lineage>
        <taxon>Archaea</taxon>
        <taxon>Nitrososphaerota</taxon>
        <taxon>Nitrososphaeria</taxon>
        <taxon>Nitrosotaleales</taxon>
        <taxon>Nitrosotaleaceae</taxon>
        <taxon>Nitrosotalea</taxon>
    </lineage>
</organism>
<proteinExistence type="inferred from homology"/>
<dbReference type="KEGG" id="ndv:NDEV_1006"/>
<accession>A0A128A348</accession>
<dbReference type="Gene3D" id="3.40.50.620">
    <property type="entry name" value="HUPs"/>
    <property type="match status" value="1"/>
</dbReference>
<comment type="similarity">
    <text evidence="1">Belongs to the universal stress protein A family.</text>
</comment>
<feature type="domain" description="UspA" evidence="2">
    <location>
        <begin position="2"/>
        <end position="136"/>
    </location>
</feature>
<sequence>MPYDGSNYSNNAFQAALAIAIKFESKITIATCLFRPPEEEPFYISEHAKIVDELKNNAITELAKLQKIAVTKKISIEARVMSCNSVVDTLTTFANANKVDLIVMGTRGRTGFKPLLLGSVSVGVSQYASCPILLVK</sequence>
<dbReference type="EMBL" id="LN890280">
    <property type="protein sequence ID" value="CUR51771.1"/>
    <property type="molecule type" value="Genomic_DNA"/>
</dbReference>
<evidence type="ECO:0000259" key="2">
    <source>
        <dbReference type="Pfam" id="PF00582"/>
    </source>
</evidence>
<evidence type="ECO:0000313" key="3">
    <source>
        <dbReference type="EMBL" id="CUR51771.1"/>
    </source>
</evidence>
<dbReference type="Pfam" id="PF00582">
    <property type="entry name" value="Usp"/>
    <property type="match status" value="1"/>
</dbReference>
<dbReference type="InterPro" id="IPR006015">
    <property type="entry name" value="Universal_stress_UspA"/>
</dbReference>
<evidence type="ECO:0000313" key="4">
    <source>
        <dbReference type="Proteomes" id="UP000196239"/>
    </source>
</evidence>
<dbReference type="InterPro" id="IPR014729">
    <property type="entry name" value="Rossmann-like_a/b/a_fold"/>
</dbReference>
<name>A0A128A348_9ARCH</name>
<dbReference type="PANTHER" id="PTHR46268">
    <property type="entry name" value="STRESS RESPONSE PROTEIN NHAX"/>
    <property type="match status" value="1"/>
</dbReference>
<dbReference type="PANTHER" id="PTHR46268:SF6">
    <property type="entry name" value="UNIVERSAL STRESS PROTEIN UP12"/>
    <property type="match status" value="1"/>
</dbReference>
<dbReference type="SUPFAM" id="SSF52402">
    <property type="entry name" value="Adenine nucleotide alpha hydrolases-like"/>
    <property type="match status" value="1"/>
</dbReference>
<dbReference type="AlphaFoldDB" id="A0A128A348"/>
<gene>
    <name evidence="3" type="ORF">NDEV_1006</name>
</gene>
<keyword evidence="4" id="KW-1185">Reference proteome</keyword>
<dbReference type="PRINTS" id="PR01438">
    <property type="entry name" value="UNVRSLSTRESS"/>
</dbReference>
<evidence type="ECO:0000256" key="1">
    <source>
        <dbReference type="ARBA" id="ARBA00008791"/>
    </source>
</evidence>